<dbReference type="InterPro" id="IPR000835">
    <property type="entry name" value="HTH_MarR-typ"/>
</dbReference>
<dbReference type="Pfam" id="PF12802">
    <property type="entry name" value="MarR_2"/>
    <property type="match status" value="1"/>
</dbReference>
<evidence type="ECO:0000313" key="2">
    <source>
        <dbReference type="EMBL" id="MDS0284740.1"/>
    </source>
</evidence>
<comment type="caution">
    <text evidence="2">The sequence shown here is derived from an EMBL/GenBank/DDBJ whole genome shotgun (WGS) entry which is preliminary data.</text>
</comment>
<protein>
    <submittedName>
        <fullName evidence="2">MarR family transcriptional regulator</fullName>
    </submittedName>
</protein>
<dbReference type="RefSeq" id="WP_310902406.1">
    <property type="nucleotide sequence ID" value="NZ_JAMQOS010000011.1"/>
</dbReference>
<evidence type="ECO:0000259" key="1">
    <source>
        <dbReference type="Pfam" id="PF12802"/>
    </source>
</evidence>
<proteinExistence type="predicted"/>
<organism evidence="2 3">
    <name type="scientific">Haloarcula onubensis</name>
    <dbReference type="NCBI Taxonomy" id="2950539"/>
    <lineage>
        <taxon>Archaea</taxon>
        <taxon>Methanobacteriati</taxon>
        <taxon>Methanobacteriota</taxon>
        <taxon>Stenosarchaea group</taxon>
        <taxon>Halobacteria</taxon>
        <taxon>Halobacteriales</taxon>
        <taxon>Haloarculaceae</taxon>
        <taxon>Haloarcula</taxon>
    </lineage>
</organism>
<evidence type="ECO:0000313" key="3">
    <source>
        <dbReference type="Proteomes" id="UP001268864"/>
    </source>
</evidence>
<name>A0ABU2FVC8_9EURY</name>
<accession>A0ABU2FVC8</accession>
<dbReference type="InterPro" id="IPR036390">
    <property type="entry name" value="WH_DNA-bd_sf"/>
</dbReference>
<dbReference type="InterPro" id="IPR036388">
    <property type="entry name" value="WH-like_DNA-bd_sf"/>
</dbReference>
<reference evidence="2 3" key="1">
    <citation type="submission" date="2022-06" db="EMBL/GenBank/DDBJ databases">
        <title>Halomicroarcula sp. a new haloarchaeum isolate from saline soil.</title>
        <authorList>
            <person name="Strakova D."/>
            <person name="Galisteo C."/>
            <person name="Sanchez-Porro C."/>
            <person name="Ventosa A."/>
        </authorList>
    </citation>
    <scope>NUCLEOTIDE SEQUENCE [LARGE SCALE GENOMIC DNA]</scope>
    <source>
        <strain evidence="2 3">S3CR25-11</strain>
    </source>
</reference>
<dbReference type="Proteomes" id="UP001268864">
    <property type="component" value="Unassembled WGS sequence"/>
</dbReference>
<dbReference type="EMBL" id="JAMQOS010000011">
    <property type="protein sequence ID" value="MDS0284740.1"/>
    <property type="molecule type" value="Genomic_DNA"/>
</dbReference>
<gene>
    <name evidence="2" type="ORF">NDI86_21800</name>
</gene>
<sequence length="83" mass="8982">MATTSLQLPAPIQARPPSARLVYIALRDNAGPLTTDRLVEETGVSVDRIRRLLGELAEAGLVAAEPSPDDGRRKCWTVTEATR</sequence>
<dbReference type="SUPFAM" id="SSF46785">
    <property type="entry name" value="Winged helix' DNA-binding domain"/>
    <property type="match status" value="1"/>
</dbReference>
<feature type="domain" description="HTH marR-type" evidence="1">
    <location>
        <begin position="26"/>
        <end position="73"/>
    </location>
</feature>
<keyword evidence="3" id="KW-1185">Reference proteome</keyword>
<dbReference type="Gene3D" id="1.10.10.10">
    <property type="entry name" value="Winged helix-like DNA-binding domain superfamily/Winged helix DNA-binding domain"/>
    <property type="match status" value="1"/>
</dbReference>